<keyword evidence="6" id="KW-1185">Reference proteome</keyword>
<protein>
    <submittedName>
        <fullName evidence="5">Flagellin</fullName>
    </submittedName>
</protein>
<name>A0ABQ6BHB5_9CAUL</name>
<evidence type="ECO:0000256" key="1">
    <source>
        <dbReference type="ARBA" id="ARBA00004365"/>
    </source>
</evidence>
<evidence type="ECO:0000313" key="5">
    <source>
        <dbReference type="EMBL" id="GLS01440.1"/>
    </source>
</evidence>
<accession>A0ABQ6BHB5</accession>
<evidence type="ECO:0000256" key="2">
    <source>
        <dbReference type="ARBA" id="ARBA00005709"/>
    </source>
</evidence>
<reference evidence="6" key="1">
    <citation type="journal article" date="2019" name="Int. J. Syst. Evol. Microbiol.">
        <title>The Global Catalogue of Microorganisms (GCM) 10K type strain sequencing project: providing services to taxonomists for standard genome sequencing and annotation.</title>
        <authorList>
            <consortium name="The Broad Institute Genomics Platform"/>
            <consortium name="The Broad Institute Genome Sequencing Center for Infectious Disease"/>
            <person name="Wu L."/>
            <person name="Ma J."/>
        </authorList>
    </citation>
    <scope>NUCLEOTIDE SEQUENCE [LARGE SCALE GENOMIC DNA]</scope>
    <source>
        <strain evidence="6">NBRC 110107</strain>
    </source>
</reference>
<sequence length="309" mass="32166">MIRVATFGNYQSALLDLMSAQTRAADAQERVSTQKNATDLTGFGRQSETLTAMKGAQSRIQGFIDTSAAVSARLTTQDLALGQINDAIAGAREALGGAVATDSGGSLMLELEGYFQAARGGLNMRHHGGYLFAGASTSTTPVAAANLSELVAAPSVASLFSNDTLKTASRVAEGTTLETGFLADELGTEVLSILRDIQTFHTTPGSGPLDGRLTAPQKAFLATQLARLEQAGTAVVDKMAKTGSFAKQVENITAGHEAQKAALDELVAGRTDADMAEAITDLQLSQVAIQASAQVISQLRQVSLLNYLS</sequence>
<feature type="domain" description="Flagellin C-terminal" evidence="4">
    <location>
        <begin position="227"/>
        <end position="308"/>
    </location>
</feature>
<evidence type="ECO:0000256" key="3">
    <source>
        <dbReference type="ARBA" id="ARBA00023143"/>
    </source>
</evidence>
<keyword evidence="5" id="KW-0969">Cilium</keyword>
<dbReference type="InterPro" id="IPR046358">
    <property type="entry name" value="Flagellin_C"/>
</dbReference>
<evidence type="ECO:0000259" key="4">
    <source>
        <dbReference type="Pfam" id="PF00700"/>
    </source>
</evidence>
<comment type="similarity">
    <text evidence="2">Belongs to the bacterial flagellin family.</text>
</comment>
<gene>
    <name evidence="5" type="ORF">GCM10007859_14540</name>
</gene>
<keyword evidence="3" id="KW-0975">Bacterial flagellum</keyword>
<keyword evidence="5" id="KW-0282">Flagellum</keyword>
<proteinExistence type="inferred from homology"/>
<dbReference type="Gene3D" id="1.20.1330.10">
    <property type="entry name" value="f41 fragment of flagellin, N-terminal domain"/>
    <property type="match status" value="1"/>
</dbReference>
<comment type="subcellular location">
    <subcellularLocation>
        <location evidence="1">Bacterial flagellum</location>
    </subcellularLocation>
</comment>
<dbReference type="Proteomes" id="UP001156921">
    <property type="component" value="Unassembled WGS sequence"/>
</dbReference>
<dbReference type="PANTHER" id="PTHR42792">
    <property type="entry name" value="FLAGELLIN"/>
    <property type="match status" value="1"/>
</dbReference>
<dbReference type="EMBL" id="BSOY01000026">
    <property type="protein sequence ID" value="GLS01440.1"/>
    <property type="molecule type" value="Genomic_DNA"/>
</dbReference>
<dbReference type="RefSeq" id="WP_284222297.1">
    <property type="nucleotide sequence ID" value="NZ_BSOY01000026.1"/>
</dbReference>
<dbReference type="PANTHER" id="PTHR42792:SF1">
    <property type="entry name" value="FLAGELLAR HOOK-ASSOCIATED PROTEIN 3"/>
    <property type="match status" value="1"/>
</dbReference>
<dbReference type="InterPro" id="IPR001492">
    <property type="entry name" value="Flagellin"/>
</dbReference>
<dbReference type="SUPFAM" id="SSF64518">
    <property type="entry name" value="Phase 1 flagellin"/>
    <property type="match status" value="1"/>
</dbReference>
<keyword evidence="5" id="KW-0966">Cell projection</keyword>
<dbReference type="Pfam" id="PF00700">
    <property type="entry name" value="Flagellin_C"/>
    <property type="match status" value="1"/>
</dbReference>
<organism evidence="5 6">
    <name type="scientific">Brevundimonas denitrificans</name>
    <dbReference type="NCBI Taxonomy" id="1443434"/>
    <lineage>
        <taxon>Bacteria</taxon>
        <taxon>Pseudomonadati</taxon>
        <taxon>Pseudomonadota</taxon>
        <taxon>Alphaproteobacteria</taxon>
        <taxon>Caulobacterales</taxon>
        <taxon>Caulobacteraceae</taxon>
        <taxon>Brevundimonas</taxon>
    </lineage>
</organism>
<comment type="caution">
    <text evidence="5">The sequence shown here is derived from an EMBL/GenBank/DDBJ whole genome shotgun (WGS) entry which is preliminary data.</text>
</comment>
<evidence type="ECO:0000313" key="6">
    <source>
        <dbReference type="Proteomes" id="UP001156921"/>
    </source>
</evidence>